<accession>A0A0P0P494</accession>
<evidence type="ECO:0000313" key="9">
    <source>
        <dbReference type="Proteomes" id="UP000056905"/>
    </source>
</evidence>
<dbReference type="Pfam" id="PF04542">
    <property type="entry name" value="Sigma70_r2"/>
    <property type="match status" value="1"/>
</dbReference>
<geneLocation type="plasmid" evidence="9">
    <name>CB4 Plasmid</name>
</geneLocation>
<dbReference type="GO" id="GO:0003677">
    <property type="term" value="F:DNA binding"/>
    <property type="evidence" value="ECO:0007669"/>
    <property type="project" value="UniProtKB-KW"/>
</dbReference>
<feature type="domain" description="RNA polymerase sigma-70 region 2" evidence="6">
    <location>
        <begin position="26"/>
        <end position="90"/>
    </location>
</feature>
<dbReference type="SUPFAM" id="SSF88659">
    <property type="entry name" value="Sigma3 and sigma4 domains of RNA polymerase sigma factors"/>
    <property type="match status" value="1"/>
</dbReference>
<dbReference type="InterPro" id="IPR013324">
    <property type="entry name" value="RNA_pol_sigma_r3/r4-like"/>
</dbReference>
<evidence type="ECO:0000256" key="3">
    <source>
        <dbReference type="ARBA" id="ARBA00023082"/>
    </source>
</evidence>
<dbReference type="Gene3D" id="1.10.1740.10">
    <property type="match status" value="1"/>
</dbReference>
<name>A0A0P0P494_9CAUL</name>
<dbReference type="Pfam" id="PF08281">
    <property type="entry name" value="Sigma70_r4_2"/>
    <property type="match status" value="1"/>
</dbReference>
<keyword evidence="2" id="KW-0805">Transcription regulation</keyword>
<feature type="domain" description="RNA polymerase sigma factor 70 region 4 type 2" evidence="7">
    <location>
        <begin position="130"/>
        <end position="179"/>
    </location>
</feature>
<dbReference type="EMBL" id="CP013003">
    <property type="protein sequence ID" value="ALL15412.1"/>
    <property type="molecule type" value="Genomic_DNA"/>
</dbReference>
<dbReference type="Proteomes" id="UP000056905">
    <property type="component" value="Plasmid pCB4"/>
</dbReference>
<dbReference type="InterPro" id="IPR007627">
    <property type="entry name" value="RNA_pol_sigma70_r2"/>
</dbReference>
<dbReference type="NCBIfam" id="TIGR02937">
    <property type="entry name" value="sigma70-ECF"/>
    <property type="match status" value="1"/>
</dbReference>
<dbReference type="CDD" id="cd06171">
    <property type="entry name" value="Sigma70_r4"/>
    <property type="match status" value="1"/>
</dbReference>
<dbReference type="GO" id="GO:0016987">
    <property type="term" value="F:sigma factor activity"/>
    <property type="evidence" value="ECO:0007669"/>
    <property type="project" value="UniProtKB-KW"/>
</dbReference>
<dbReference type="PANTHER" id="PTHR43133">
    <property type="entry name" value="RNA POLYMERASE ECF-TYPE SIGMA FACTO"/>
    <property type="match status" value="1"/>
</dbReference>
<evidence type="ECO:0000259" key="7">
    <source>
        <dbReference type="Pfam" id="PF08281"/>
    </source>
</evidence>
<dbReference type="Gene3D" id="1.10.10.10">
    <property type="entry name" value="Winged helix-like DNA-binding domain superfamily/Winged helix DNA-binding domain"/>
    <property type="match status" value="1"/>
</dbReference>
<evidence type="ECO:0000259" key="6">
    <source>
        <dbReference type="Pfam" id="PF04542"/>
    </source>
</evidence>
<evidence type="ECO:0000256" key="2">
    <source>
        <dbReference type="ARBA" id="ARBA00023015"/>
    </source>
</evidence>
<dbReference type="PANTHER" id="PTHR43133:SF8">
    <property type="entry name" value="RNA POLYMERASE SIGMA FACTOR HI_1459-RELATED"/>
    <property type="match status" value="1"/>
</dbReference>
<organism evidence="8 9">
    <name type="scientific">Caulobacter henricii</name>
    <dbReference type="NCBI Taxonomy" id="69395"/>
    <lineage>
        <taxon>Bacteria</taxon>
        <taxon>Pseudomonadati</taxon>
        <taxon>Pseudomonadota</taxon>
        <taxon>Alphaproteobacteria</taxon>
        <taxon>Caulobacterales</taxon>
        <taxon>Caulobacteraceae</taxon>
        <taxon>Caulobacter</taxon>
    </lineage>
</organism>
<dbReference type="OrthoDB" id="7041663at2"/>
<sequence>MTAATPTDEALACQAAKGDERAFAFLVGRHKEALYRLLRRYTGDADEAYEAVHEAFVAAWSALGKYDPSRAFGPWLRTIAINKARDRGRKMAVRRFFFGVAAPDDALAQAIDPSLAADDQLRQQQSMKVLELAIAKLPDALKAPLVLTAFDGLSHLEAAAILGVSAKSVETRVYRARKILATTLDPEAFRDH</sequence>
<reference evidence="8 9" key="1">
    <citation type="submission" date="2015-10" db="EMBL/GenBank/DDBJ databases">
        <title>Conservation of the essential genome among Caulobacter and Brevundimonas species.</title>
        <authorList>
            <person name="Scott D."/>
            <person name="Ely B."/>
        </authorList>
    </citation>
    <scope>NUCLEOTIDE SEQUENCE [LARGE SCALE GENOMIC DNA]</scope>
    <source>
        <strain evidence="8 9">CB4</strain>
        <plasmid evidence="9">CB4 Plasmid</plasmid>
    </source>
</reference>
<proteinExistence type="inferred from homology"/>
<dbReference type="KEGG" id="chq:AQ619_18150"/>
<dbReference type="InterPro" id="IPR013325">
    <property type="entry name" value="RNA_pol_sigma_r2"/>
</dbReference>
<dbReference type="InterPro" id="IPR014284">
    <property type="entry name" value="RNA_pol_sigma-70_dom"/>
</dbReference>
<dbReference type="GO" id="GO:0006352">
    <property type="term" value="P:DNA-templated transcription initiation"/>
    <property type="evidence" value="ECO:0007669"/>
    <property type="project" value="InterPro"/>
</dbReference>
<keyword evidence="3" id="KW-0731">Sigma factor</keyword>
<evidence type="ECO:0000256" key="1">
    <source>
        <dbReference type="ARBA" id="ARBA00010641"/>
    </source>
</evidence>
<keyword evidence="4" id="KW-0238">DNA-binding</keyword>
<evidence type="ECO:0000256" key="4">
    <source>
        <dbReference type="ARBA" id="ARBA00023125"/>
    </source>
</evidence>
<evidence type="ECO:0000313" key="8">
    <source>
        <dbReference type="EMBL" id="ALL15412.1"/>
    </source>
</evidence>
<dbReference type="InterPro" id="IPR036388">
    <property type="entry name" value="WH-like_DNA-bd_sf"/>
</dbReference>
<gene>
    <name evidence="8" type="ORF">AQ619_18150</name>
</gene>
<dbReference type="InterPro" id="IPR013249">
    <property type="entry name" value="RNA_pol_sigma70_r4_t2"/>
</dbReference>
<dbReference type="SUPFAM" id="SSF88946">
    <property type="entry name" value="Sigma2 domain of RNA polymerase sigma factors"/>
    <property type="match status" value="1"/>
</dbReference>
<keyword evidence="9" id="KW-1185">Reference proteome</keyword>
<keyword evidence="8" id="KW-0614">Plasmid</keyword>
<protein>
    <submittedName>
        <fullName evidence="8">RNA polymerase subunit sigma-24</fullName>
    </submittedName>
</protein>
<comment type="similarity">
    <text evidence="1">Belongs to the sigma-70 factor family. ECF subfamily.</text>
</comment>
<dbReference type="InterPro" id="IPR039425">
    <property type="entry name" value="RNA_pol_sigma-70-like"/>
</dbReference>
<dbReference type="AlphaFoldDB" id="A0A0P0P494"/>
<keyword evidence="5" id="KW-0804">Transcription</keyword>
<dbReference type="RefSeq" id="WP_062151875.1">
    <property type="nucleotide sequence ID" value="NZ_CP013003.1"/>
</dbReference>
<evidence type="ECO:0000256" key="5">
    <source>
        <dbReference type="ARBA" id="ARBA00023163"/>
    </source>
</evidence>